<dbReference type="OrthoDB" id="9767721at2"/>
<dbReference type="GO" id="GO:0043022">
    <property type="term" value="F:ribosome binding"/>
    <property type="evidence" value="ECO:0007669"/>
    <property type="project" value="TreeGrafter"/>
</dbReference>
<comment type="catalytic activity">
    <reaction evidence="1">
        <text>[protein]-peptidylproline (omega=180) = [protein]-peptidylproline (omega=0)</text>
        <dbReference type="Rhea" id="RHEA:16237"/>
        <dbReference type="Rhea" id="RHEA-COMP:10747"/>
        <dbReference type="Rhea" id="RHEA-COMP:10748"/>
        <dbReference type="ChEBI" id="CHEBI:83833"/>
        <dbReference type="ChEBI" id="CHEBI:83834"/>
        <dbReference type="EC" id="5.2.1.8"/>
    </reaction>
</comment>
<dbReference type="AlphaFoldDB" id="A0A4D7JT70"/>
<dbReference type="Pfam" id="PF05697">
    <property type="entry name" value="Trigger_N"/>
    <property type="match status" value="1"/>
</dbReference>
<dbReference type="InterPro" id="IPR008881">
    <property type="entry name" value="Trigger_fac_ribosome-bd_bac"/>
</dbReference>
<dbReference type="Pfam" id="PF05698">
    <property type="entry name" value="Trigger_C"/>
    <property type="match status" value="1"/>
</dbReference>
<name>A0A4D7JT70_9BACT</name>
<protein>
    <recommendedName>
        <fullName evidence="5">Trigger factor</fullName>
        <ecNumber evidence="4">5.2.1.8</ecNumber>
    </recommendedName>
    <alternativeName>
        <fullName evidence="9">PPIase</fullName>
    </alternativeName>
</protein>
<evidence type="ECO:0000256" key="7">
    <source>
        <dbReference type="ARBA" id="ARBA00023186"/>
    </source>
</evidence>
<accession>A0A4D7JT70</accession>
<organism evidence="12 13">
    <name type="scientific">Mangrovivirga cuniculi</name>
    <dbReference type="NCBI Taxonomy" id="2715131"/>
    <lineage>
        <taxon>Bacteria</taxon>
        <taxon>Pseudomonadati</taxon>
        <taxon>Bacteroidota</taxon>
        <taxon>Cytophagia</taxon>
        <taxon>Cytophagales</taxon>
        <taxon>Mangrovivirgaceae</taxon>
        <taxon>Mangrovivirga</taxon>
    </lineage>
</organism>
<evidence type="ECO:0000259" key="10">
    <source>
        <dbReference type="Pfam" id="PF05697"/>
    </source>
</evidence>
<keyword evidence="7" id="KW-0143">Chaperone</keyword>
<dbReference type="GO" id="GO:0005737">
    <property type="term" value="C:cytoplasm"/>
    <property type="evidence" value="ECO:0007669"/>
    <property type="project" value="UniProtKB-SubCell"/>
</dbReference>
<dbReference type="Proteomes" id="UP000298616">
    <property type="component" value="Chromosome"/>
</dbReference>
<dbReference type="PANTHER" id="PTHR30560">
    <property type="entry name" value="TRIGGER FACTOR CHAPERONE AND PEPTIDYL-PROLYL CIS/TRANS ISOMERASE"/>
    <property type="match status" value="1"/>
</dbReference>
<evidence type="ECO:0000313" key="12">
    <source>
        <dbReference type="EMBL" id="QCK14125.1"/>
    </source>
</evidence>
<dbReference type="InterPro" id="IPR005215">
    <property type="entry name" value="Trig_fac"/>
</dbReference>
<evidence type="ECO:0000256" key="2">
    <source>
        <dbReference type="ARBA" id="ARBA00004496"/>
    </source>
</evidence>
<gene>
    <name evidence="12" type="primary">tig</name>
    <name evidence="12" type="ORF">DCC35_04850</name>
</gene>
<dbReference type="NCBIfam" id="TIGR00115">
    <property type="entry name" value="tig"/>
    <property type="match status" value="1"/>
</dbReference>
<dbReference type="InterPro" id="IPR037041">
    <property type="entry name" value="Trigger_fac_C_sf"/>
</dbReference>
<keyword evidence="13" id="KW-1185">Reference proteome</keyword>
<dbReference type="EMBL" id="CP028923">
    <property type="protein sequence ID" value="QCK14125.1"/>
    <property type="molecule type" value="Genomic_DNA"/>
</dbReference>
<dbReference type="GO" id="GO:0015031">
    <property type="term" value="P:protein transport"/>
    <property type="evidence" value="ECO:0007669"/>
    <property type="project" value="InterPro"/>
</dbReference>
<keyword evidence="6" id="KW-0697">Rotamase</keyword>
<dbReference type="GO" id="GO:0003755">
    <property type="term" value="F:peptidyl-prolyl cis-trans isomerase activity"/>
    <property type="evidence" value="ECO:0007669"/>
    <property type="project" value="UniProtKB-KW"/>
</dbReference>
<comment type="subcellular location">
    <subcellularLocation>
        <location evidence="2">Cytoplasm</location>
    </subcellularLocation>
</comment>
<feature type="domain" description="Trigger factor ribosome-binding bacterial" evidence="10">
    <location>
        <begin position="1"/>
        <end position="149"/>
    </location>
</feature>
<feature type="domain" description="Trigger factor C-terminal" evidence="11">
    <location>
        <begin position="272"/>
        <end position="424"/>
    </location>
</feature>
<dbReference type="RefSeq" id="WP_137089718.1">
    <property type="nucleotide sequence ID" value="NZ_CP028923.1"/>
</dbReference>
<dbReference type="SUPFAM" id="SSF102735">
    <property type="entry name" value="Trigger factor ribosome-binding domain"/>
    <property type="match status" value="1"/>
</dbReference>
<sequence length="444" mass="51605">MDITLNKKSNTEATIKISLNQNDYQSQVAEKIKEYSKKANLKGFRPGKVPTGVIQRMYGKSILVEEVNHLVSHKVSDYIRENKIQVLGQPIPNEELMNKIDWDNQKDFEFEYEIGFATEFKADVSKRKKLTKYVIKTDEKNIDETIERLQKQLGETTEPETAEAGDVFTGVLKSEDGSFEKELTLTIDKATKKEQKAFIGTKKGDEITFDIRKSFKKDADLAEAIGQPVDEVKDLKGNFTFKIDKIERKAPAELNEEFFEKVFGKDSVKDEKEFRAKVDETIKENYDRESGYLLDRDIRDKFVELTKIELPEEFLKQWIVKNNEGEVNRDQVEDEFEAYSRDLKWSMIIDQVAEENEIKVDNDEIMEEAKKSIAQQFGGMQMNDEMSQMLDQIAQNYLQQNNGQNYMNIHNQVKGQKVLDFIKEKIEINEKEVDVDKFNELAQN</sequence>
<dbReference type="GO" id="GO:0044183">
    <property type="term" value="F:protein folding chaperone"/>
    <property type="evidence" value="ECO:0007669"/>
    <property type="project" value="TreeGrafter"/>
</dbReference>
<dbReference type="KEGG" id="fpf:DCC35_04850"/>
<evidence type="ECO:0000256" key="4">
    <source>
        <dbReference type="ARBA" id="ARBA00013194"/>
    </source>
</evidence>
<dbReference type="Gene3D" id="3.30.70.1050">
    <property type="entry name" value="Trigger factor ribosome-binding domain"/>
    <property type="match status" value="1"/>
</dbReference>
<dbReference type="SUPFAM" id="SSF109998">
    <property type="entry name" value="Triger factor/SurA peptide-binding domain-like"/>
    <property type="match status" value="1"/>
</dbReference>
<evidence type="ECO:0000256" key="5">
    <source>
        <dbReference type="ARBA" id="ARBA00016902"/>
    </source>
</evidence>
<evidence type="ECO:0000256" key="8">
    <source>
        <dbReference type="ARBA" id="ARBA00023235"/>
    </source>
</evidence>
<keyword evidence="8" id="KW-0413">Isomerase</keyword>
<dbReference type="InterPro" id="IPR027304">
    <property type="entry name" value="Trigger_fact/SurA_dom_sf"/>
</dbReference>
<evidence type="ECO:0000259" key="11">
    <source>
        <dbReference type="Pfam" id="PF05698"/>
    </source>
</evidence>
<evidence type="ECO:0000256" key="6">
    <source>
        <dbReference type="ARBA" id="ARBA00023110"/>
    </source>
</evidence>
<evidence type="ECO:0000256" key="9">
    <source>
        <dbReference type="ARBA" id="ARBA00029986"/>
    </source>
</evidence>
<dbReference type="Gene3D" id="1.10.3120.10">
    <property type="entry name" value="Trigger factor, C-terminal domain"/>
    <property type="match status" value="1"/>
</dbReference>
<proteinExistence type="inferred from homology"/>
<dbReference type="InterPro" id="IPR036611">
    <property type="entry name" value="Trigger_fac_ribosome-bd_sf"/>
</dbReference>
<dbReference type="PANTHER" id="PTHR30560:SF3">
    <property type="entry name" value="TRIGGER FACTOR-LIKE PROTEIN TIG, CHLOROPLASTIC"/>
    <property type="match status" value="1"/>
</dbReference>
<dbReference type="InterPro" id="IPR008880">
    <property type="entry name" value="Trigger_fac_C"/>
</dbReference>
<dbReference type="GO" id="GO:0043335">
    <property type="term" value="P:protein unfolding"/>
    <property type="evidence" value="ECO:0007669"/>
    <property type="project" value="TreeGrafter"/>
</dbReference>
<reference evidence="12 13" key="1">
    <citation type="submission" date="2018-04" db="EMBL/GenBank/DDBJ databases">
        <title>Complete genome uncultured novel isolate.</title>
        <authorList>
            <person name="Merlino G."/>
        </authorList>
    </citation>
    <scope>NUCLEOTIDE SEQUENCE [LARGE SCALE GENOMIC DNA]</scope>
    <source>
        <strain evidence="13">R1DC9</strain>
    </source>
</reference>
<evidence type="ECO:0000313" key="13">
    <source>
        <dbReference type="Proteomes" id="UP000298616"/>
    </source>
</evidence>
<comment type="similarity">
    <text evidence="3">Belongs to the FKBP-type PPIase family. Tig subfamily.</text>
</comment>
<dbReference type="EC" id="5.2.1.8" evidence="4"/>
<dbReference type="GO" id="GO:0051083">
    <property type="term" value="P:'de novo' cotranslational protein folding"/>
    <property type="evidence" value="ECO:0007669"/>
    <property type="project" value="TreeGrafter"/>
</dbReference>
<dbReference type="PIRSF" id="PIRSF003095">
    <property type="entry name" value="Trigger_factor"/>
    <property type="match status" value="1"/>
</dbReference>
<evidence type="ECO:0000256" key="1">
    <source>
        <dbReference type="ARBA" id="ARBA00000971"/>
    </source>
</evidence>
<evidence type="ECO:0000256" key="3">
    <source>
        <dbReference type="ARBA" id="ARBA00005464"/>
    </source>
</evidence>